<organism evidence="2 3">
    <name type="scientific">Halopelagius fulvigenes</name>
    <dbReference type="NCBI Taxonomy" id="1198324"/>
    <lineage>
        <taxon>Archaea</taxon>
        <taxon>Methanobacteriati</taxon>
        <taxon>Methanobacteriota</taxon>
        <taxon>Stenosarchaea group</taxon>
        <taxon>Halobacteria</taxon>
        <taxon>Halobacteriales</taxon>
        <taxon>Haloferacaceae</taxon>
    </lineage>
</organism>
<reference evidence="2 3" key="1">
    <citation type="journal article" date="2019" name="Int. J. Syst. Evol. Microbiol.">
        <title>The Global Catalogue of Microorganisms (GCM) 10K type strain sequencing project: providing services to taxonomists for standard genome sequencing and annotation.</title>
        <authorList>
            <consortium name="The Broad Institute Genomics Platform"/>
            <consortium name="The Broad Institute Genome Sequencing Center for Infectious Disease"/>
            <person name="Wu L."/>
            <person name="Ma J."/>
        </authorList>
    </citation>
    <scope>NUCLEOTIDE SEQUENCE [LARGE SCALE GENOMIC DNA]</scope>
    <source>
        <strain evidence="2 3">YIM 94188</strain>
    </source>
</reference>
<proteinExistence type="predicted"/>
<protein>
    <submittedName>
        <fullName evidence="2">Uncharacterized protein</fullName>
    </submittedName>
</protein>
<evidence type="ECO:0000256" key="1">
    <source>
        <dbReference type="SAM" id="MobiDB-lite"/>
    </source>
</evidence>
<dbReference type="AlphaFoldDB" id="A0ABD5U0E5"/>
<comment type="caution">
    <text evidence="2">The sequence shown here is derived from an EMBL/GenBank/DDBJ whole genome shotgun (WGS) entry which is preliminary data.</text>
</comment>
<dbReference type="EMBL" id="JBHSXH010000015">
    <property type="protein sequence ID" value="MFC6826271.1"/>
    <property type="molecule type" value="Genomic_DNA"/>
</dbReference>
<accession>A0ABD5U0E5</accession>
<gene>
    <name evidence="2" type="ORF">ACFQEV_14910</name>
</gene>
<evidence type="ECO:0000313" key="2">
    <source>
        <dbReference type="EMBL" id="MFC6826271.1"/>
    </source>
</evidence>
<evidence type="ECO:0000313" key="3">
    <source>
        <dbReference type="Proteomes" id="UP001596408"/>
    </source>
</evidence>
<sequence length="43" mass="4411">MTESVVLASDSGITAAAFDETLAERSTDARSAALSPNLETVDP</sequence>
<name>A0ABD5U0E5_9EURY</name>
<dbReference type="Proteomes" id="UP001596408">
    <property type="component" value="Unassembled WGS sequence"/>
</dbReference>
<keyword evidence="3" id="KW-1185">Reference proteome</keyword>
<dbReference type="RefSeq" id="WP_379697617.1">
    <property type="nucleotide sequence ID" value="NZ_JBHSXH010000015.1"/>
</dbReference>
<feature type="region of interest" description="Disordered" evidence="1">
    <location>
        <begin position="24"/>
        <end position="43"/>
    </location>
</feature>